<feature type="transmembrane region" description="Helical" evidence="5">
    <location>
        <begin position="208"/>
        <end position="229"/>
    </location>
</feature>
<dbReference type="OrthoDB" id="5781782at2759"/>
<evidence type="ECO:0000256" key="5">
    <source>
        <dbReference type="SAM" id="Phobius"/>
    </source>
</evidence>
<dbReference type="SUPFAM" id="SSF81321">
    <property type="entry name" value="Family A G protein-coupled receptor-like"/>
    <property type="match status" value="1"/>
</dbReference>
<dbReference type="GO" id="GO:0008188">
    <property type="term" value="F:neuropeptide receptor activity"/>
    <property type="evidence" value="ECO:0007669"/>
    <property type="project" value="InterPro"/>
</dbReference>
<evidence type="ECO:0000313" key="7">
    <source>
        <dbReference type="EMBL" id="EYC42417.1"/>
    </source>
</evidence>
<dbReference type="Gene3D" id="1.20.1070.10">
    <property type="entry name" value="Rhodopsin 7-helix transmembrane proteins"/>
    <property type="match status" value="1"/>
</dbReference>
<feature type="transmembrane region" description="Helical" evidence="5">
    <location>
        <begin position="52"/>
        <end position="71"/>
    </location>
</feature>
<organism evidence="7 8">
    <name type="scientific">Ancylostoma ceylanicum</name>
    <dbReference type="NCBI Taxonomy" id="53326"/>
    <lineage>
        <taxon>Eukaryota</taxon>
        <taxon>Metazoa</taxon>
        <taxon>Ecdysozoa</taxon>
        <taxon>Nematoda</taxon>
        <taxon>Chromadorea</taxon>
        <taxon>Rhabditida</taxon>
        <taxon>Rhabditina</taxon>
        <taxon>Rhabditomorpha</taxon>
        <taxon>Strongyloidea</taxon>
        <taxon>Ancylostomatidae</taxon>
        <taxon>Ancylostomatinae</taxon>
        <taxon>Ancylostoma</taxon>
    </lineage>
</organism>
<keyword evidence="8" id="KW-1185">Reference proteome</keyword>
<dbReference type="AlphaFoldDB" id="A0A016WT35"/>
<gene>
    <name evidence="7" type="primary">Acey_s0532.g3046</name>
    <name evidence="7" type="synonym">Acey-aex-2</name>
    <name evidence="7" type="ORF">Y032_0532g3046</name>
</gene>
<dbReference type="PANTHER" id="PTHR21643:SF2">
    <property type="entry name" value="G-PROTEIN COUPLED RECEPTOR AEX-2"/>
    <property type="match status" value="1"/>
</dbReference>
<dbReference type="EMBL" id="JARK01000132">
    <property type="protein sequence ID" value="EYC42417.1"/>
    <property type="molecule type" value="Genomic_DNA"/>
</dbReference>
<evidence type="ECO:0000256" key="3">
    <source>
        <dbReference type="ARBA" id="ARBA00022989"/>
    </source>
</evidence>
<keyword evidence="4 5" id="KW-0472">Membrane</keyword>
<dbReference type="PANTHER" id="PTHR21643">
    <property type="entry name" value="G-PROTEIN COUPLED RECEPTORS FAMILY 1 PROFILE DOMAIN-CONTAINING PROTEIN-RELATED"/>
    <property type="match status" value="1"/>
</dbReference>
<evidence type="ECO:0000256" key="1">
    <source>
        <dbReference type="ARBA" id="ARBA00004370"/>
    </source>
</evidence>
<reference evidence="8" key="1">
    <citation type="journal article" date="2015" name="Nat. Genet.">
        <title>The genome and transcriptome of the zoonotic hookworm Ancylostoma ceylanicum identify infection-specific gene families.</title>
        <authorList>
            <person name="Schwarz E.M."/>
            <person name="Hu Y."/>
            <person name="Antoshechkin I."/>
            <person name="Miller M.M."/>
            <person name="Sternberg P.W."/>
            <person name="Aroian R.V."/>
        </authorList>
    </citation>
    <scope>NUCLEOTIDE SEQUENCE</scope>
    <source>
        <strain evidence="8">HY135</strain>
    </source>
</reference>
<feature type="transmembrane region" description="Helical" evidence="5">
    <location>
        <begin position="86"/>
        <end position="106"/>
    </location>
</feature>
<proteinExistence type="predicted"/>
<accession>A0A016WT35</accession>
<evidence type="ECO:0000256" key="4">
    <source>
        <dbReference type="ARBA" id="ARBA00023136"/>
    </source>
</evidence>
<name>A0A016WT35_9BILA</name>
<sequence length="315" mass="36426">MNVTNQTAVQDQVTLGETIFYLSNGAVGSLFNCIVLWIALVYIDTDDKPRQIIVINMTFADLIMCLCYMLTRPYLSLFPNIACHPYYVTIWTIQLVSCVNLVWLNVDKLIFIQFPLHYYSIVNRKKILILSTITWIVLGYISFTVDSFMSIVGGCDRVQIDPYIYMPICILYVVVIVASFTISAIIYFIAHASTRSETRQRTKLFHRLFFLFSSTLWTFFTCLPYRILYLLNLLCSPCRTLLVRQLTDVFFRILVVGMVINPLITIWTQRIYRMRLLKLFNRCQDSTAADENDGGGRRHSTKWSTVEAVPLTTSL</sequence>
<comment type="subcellular location">
    <subcellularLocation>
        <location evidence="1">Membrane</location>
    </subcellularLocation>
</comment>
<dbReference type="InterPro" id="IPR039952">
    <property type="entry name" value="Aex-2"/>
</dbReference>
<protein>
    <recommendedName>
        <fullName evidence="6">G-protein coupled receptors family 1 profile domain-containing protein</fullName>
    </recommendedName>
</protein>
<feature type="transmembrane region" description="Helical" evidence="5">
    <location>
        <begin position="163"/>
        <end position="188"/>
    </location>
</feature>
<feature type="transmembrane region" description="Helical" evidence="5">
    <location>
        <begin position="249"/>
        <end position="268"/>
    </location>
</feature>
<evidence type="ECO:0000259" key="6">
    <source>
        <dbReference type="PROSITE" id="PS50262"/>
    </source>
</evidence>
<feature type="transmembrane region" description="Helical" evidence="5">
    <location>
        <begin position="20"/>
        <end position="40"/>
    </location>
</feature>
<evidence type="ECO:0000313" key="8">
    <source>
        <dbReference type="Proteomes" id="UP000024635"/>
    </source>
</evidence>
<dbReference type="InterPro" id="IPR017452">
    <property type="entry name" value="GPCR_Rhodpsn_7TM"/>
</dbReference>
<dbReference type="CDD" id="cd00637">
    <property type="entry name" value="7tm_classA_rhodopsin-like"/>
    <property type="match status" value="1"/>
</dbReference>
<dbReference type="STRING" id="53326.A0A016WT35"/>
<keyword evidence="3 5" id="KW-1133">Transmembrane helix</keyword>
<feature type="transmembrane region" description="Helical" evidence="5">
    <location>
        <begin position="127"/>
        <end position="143"/>
    </location>
</feature>
<dbReference type="PROSITE" id="PS50262">
    <property type="entry name" value="G_PROTEIN_RECEP_F1_2"/>
    <property type="match status" value="1"/>
</dbReference>
<dbReference type="GO" id="GO:0016020">
    <property type="term" value="C:membrane"/>
    <property type="evidence" value="ECO:0007669"/>
    <property type="project" value="UniProtKB-SubCell"/>
</dbReference>
<feature type="domain" description="G-protein coupled receptors family 1 profile" evidence="6">
    <location>
        <begin position="31"/>
        <end position="265"/>
    </location>
</feature>
<dbReference type="Proteomes" id="UP000024635">
    <property type="component" value="Unassembled WGS sequence"/>
</dbReference>
<comment type="caution">
    <text evidence="7">The sequence shown here is derived from an EMBL/GenBank/DDBJ whole genome shotgun (WGS) entry which is preliminary data.</text>
</comment>
<evidence type="ECO:0000256" key="2">
    <source>
        <dbReference type="ARBA" id="ARBA00022692"/>
    </source>
</evidence>
<keyword evidence="2 5" id="KW-0812">Transmembrane</keyword>